<name>A0ABD6B9A5_9EURY</name>
<dbReference type="PROSITE" id="PS50966">
    <property type="entry name" value="ZF_SWIM"/>
    <property type="match status" value="1"/>
</dbReference>
<dbReference type="EMBL" id="JBHUDH010000187">
    <property type="protein sequence ID" value="MFD1527393.1"/>
    <property type="molecule type" value="Genomic_DNA"/>
</dbReference>
<keyword evidence="1" id="KW-0863">Zinc-finger</keyword>
<dbReference type="RefSeq" id="WP_379730482.1">
    <property type="nucleotide sequence ID" value="NZ_JBHSWZ010000006.1"/>
</dbReference>
<dbReference type="AlphaFoldDB" id="A0ABD6B9A5"/>
<comment type="caution">
    <text evidence="4">The sequence shown here is derived from an EMBL/GenBank/DDBJ whole genome shotgun (WGS) entry which is preliminary data.</text>
</comment>
<protein>
    <recommendedName>
        <fullName evidence="3">SWIM-type domain-containing protein</fullName>
    </recommendedName>
</protein>
<evidence type="ECO:0000256" key="2">
    <source>
        <dbReference type="SAM" id="MobiDB-lite"/>
    </source>
</evidence>
<accession>A0ABD6B9A5</accession>
<keyword evidence="5" id="KW-1185">Reference proteome</keyword>
<evidence type="ECO:0000259" key="3">
    <source>
        <dbReference type="PROSITE" id="PS50966"/>
    </source>
</evidence>
<gene>
    <name evidence="4" type="ORF">ACFR9S_13990</name>
</gene>
<evidence type="ECO:0000256" key="1">
    <source>
        <dbReference type="PROSITE-ProRule" id="PRU00325"/>
    </source>
</evidence>
<keyword evidence="1" id="KW-0862">Zinc</keyword>
<dbReference type="InterPro" id="IPR007527">
    <property type="entry name" value="Znf_SWIM"/>
</dbReference>
<dbReference type="Proteomes" id="UP001597111">
    <property type="component" value="Unassembled WGS sequence"/>
</dbReference>
<dbReference type="GO" id="GO:0008270">
    <property type="term" value="F:zinc ion binding"/>
    <property type="evidence" value="ECO:0007669"/>
    <property type="project" value="UniProtKB-KW"/>
</dbReference>
<sequence length="145" mass="15523">MSADRVPPSTDHPAPGERLDFDEIAGSDQTSWARADPEAALIESTGRYGYRVTLPDGDAHLVAVAREHGEHVGTCDCEGWEYNDGPCAHLCTVRKAAFAGVEDVEGDSVMIPRVDLDAHSTDERAVADGGFVDQAQRTDATGGRR</sequence>
<feature type="region of interest" description="Disordered" evidence="2">
    <location>
        <begin position="1"/>
        <end position="37"/>
    </location>
</feature>
<keyword evidence="1" id="KW-0479">Metal-binding</keyword>
<proteinExistence type="predicted"/>
<evidence type="ECO:0000313" key="5">
    <source>
        <dbReference type="Proteomes" id="UP001597111"/>
    </source>
</evidence>
<feature type="domain" description="SWIM-type" evidence="3">
    <location>
        <begin position="60"/>
        <end position="98"/>
    </location>
</feature>
<feature type="region of interest" description="Disordered" evidence="2">
    <location>
        <begin position="125"/>
        <end position="145"/>
    </location>
</feature>
<organism evidence="4 5">
    <name type="scientific">Halolamina salina</name>
    <dbReference type="NCBI Taxonomy" id="1220023"/>
    <lineage>
        <taxon>Archaea</taxon>
        <taxon>Methanobacteriati</taxon>
        <taxon>Methanobacteriota</taxon>
        <taxon>Stenosarchaea group</taxon>
        <taxon>Halobacteria</taxon>
        <taxon>Halobacteriales</taxon>
        <taxon>Haloferacaceae</taxon>
    </lineage>
</organism>
<evidence type="ECO:0000313" key="4">
    <source>
        <dbReference type="EMBL" id="MFD1527393.1"/>
    </source>
</evidence>
<reference evidence="4 5" key="1">
    <citation type="journal article" date="2019" name="Int. J. Syst. Evol. Microbiol.">
        <title>The Global Catalogue of Microorganisms (GCM) 10K type strain sequencing project: providing services to taxonomists for standard genome sequencing and annotation.</title>
        <authorList>
            <consortium name="The Broad Institute Genomics Platform"/>
            <consortium name="The Broad Institute Genome Sequencing Center for Infectious Disease"/>
            <person name="Wu L."/>
            <person name="Ma J."/>
        </authorList>
    </citation>
    <scope>NUCLEOTIDE SEQUENCE [LARGE SCALE GENOMIC DNA]</scope>
    <source>
        <strain evidence="4 5">CGMCC 1.12285</strain>
    </source>
</reference>